<proteinExistence type="predicted"/>
<name>A0A8H3M9V7_9GLOM</name>
<organism evidence="2 3">
    <name type="scientific">Rhizophagus clarus</name>
    <dbReference type="NCBI Taxonomy" id="94130"/>
    <lineage>
        <taxon>Eukaryota</taxon>
        <taxon>Fungi</taxon>
        <taxon>Fungi incertae sedis</taxon>
        <taxon>Mucoromycota</taxon>
        <taxon>Glomeromycotina</taxon>
        <taxon>Glomeromycetes</taxon>
        <taxon>Glomerales</taxon>
        <taxon>Glomeraceae</taxon>
        <taxon>Rhizophagus</taxon>
    </lineage>
</organism>
<dbReference type="Proteomes" id="UP000615446">
    <property type="component" value="Unassembled WGS sequence"/>
</dbReference>
<dbReference type="EMBL" id="BLAL01000303">
    <property type="protein sequence ID" value="GET01935.1"/>
    <property type="molecule type" value="Genomic_DNA"/>
</dbReference>
<feature type="region of interest" description="Disordered" evidence="1">
    <location>
        <begin position="60"/>
        <end position="84"/>
    </location>
</feature>
<feature type="compositionally biased region" description="Acidic residues" evidence="1">
    <location>
        <begin position="66"/>
        <end position="75"/>
    </location>
</feature>
<evidence type="ECO:0000313" key="3">
    <source>
        <dbReference type="Proteomes" id="UP000615446"/>
    </source>
</evidence>
<protein>
    <submittedName>
        <fullName evidence="2">Uncharacterized protein</fullName>
    </submittedName>
</protein>
<evidence type="ECO:0000256" key="1">
    <source>
        <dbReference type="SAM" id="MobiDB-lite"/>
    </source>
</evidence>
<accession>A0A8H3M9V7</accession>
<gene>
    <name evidence="2" type="ORF">RCL2_002831700</name>
</gene>
<reference evidence="2" key="1">
    <citation type="submission" date="2019-10" db="EMBL/GenBank/DDBJ databases">
        <title>Conservation and host-specific expression of non-tandemly repeated heterogenous ribosome RNA gene in arbuscular mycorrhizal fungi.</title>
        <authorList>
            <person name="Maeda T."/>
            <person name="Kobayashi Y."/>
            <person name="Nakagawa T."/>
            <person name="Ezawa T."/>
            <person name="Yamaguchi K."/>
            <person name="Bino T."/>
            <person name="Nishimoto Y."/>
            <person name="Shigenobu S."/>
            <person name="Kawaguchi M."/>
        </authorList>
    </citation>
    <scope>NUCLEOTIDE SEQUENCE</scope>
    <source>
        <strain evidence="2">HR1</strain>
    </source>
</reference>
<dbReference type="AlphaFoldDB" id="A0A8H3M9V7"/>
<sequence length="127" mass="15186">MLSEEEWKFIEDLVVILKEFKEITRILDSRSKKLVHFSTTERQEATILLIKRYETYKLENKASTEEEKDDDDGEREVEKEDKNKLNDIDLDKSLIDSIFEEEENCEEENKVDEYLKLKPVRNIDPLS</sequence>
<comment type="caution">
    <text evidence="2">The sequence shown here is derived from an EMBL/GenBank/DDBJ whole genome shotgun (WGS) entry which is preliminary data.</text>
</comment>
<evidence type="ECO:0000313" key="2">
    <source>
        <dbReference type="EMBL" id="GET01935.1"/>
    </source>
</evidence>